<evidence type="ECO:0000313" key="3">
    <source>
        <dbReference type="EMBL" id="GAA5192792.1"/>
    </source>
</evidence>
<sequence length="134" mass="13945">MGKTRGPRVWKGWFMGFLDWLKKNLGFDKAEHKPTGRASEAPQKAAEAATGETVQNAGPEPSVGALVVPGTAVPDADAPAGSVGQVTEVVVEADDTLSGIAMQFGVDLDALIAANADTVPNPDHIYPGQVLRLP</sequence>
<keyword evidence="4" id="KW-1185">Reference proteome</keyword>
<organism evidence="3 4">
    <name type="scientific">Arthrobacter gyeryongensis</name>
    <dbReference type="NCBI Taxonomy" id="1650592"/>
    <lineage>
        <taxon>Bacteria</taxon>
        <taxon>Bacillati</taxon>
        <taxon>Actinomycetota</taxon>
        <taxon>Actinomycetes</taxon>
        <taxon>Micrococcales</taxon>
        <taxon>Micrococcaceae</taxon>
        <taxon>Arthrobacter</taxon>
    </lineage>
</organism>
<proteinExistence type="predicted"/>
<evidence type="ECO:0000259" key="2">
    <source>
        <dbReference type="PROSITE" id="PS51782"/>
    </source>
</evidence>
<protein>
    <recommendedName>
        <fullName evidence="2">LysM domain-containing protein</fullName>
    </recommendedName>
</protein>
<dbReference type="InterPro" id="IPR036779">
    <property type="entry name" value="LysM_dom_sf"/>
</dbReference>
<gene>
    <name evidence="3" type="ORF">GCM10023346_15750</name>
</gene>
<evidence type="ECO:0000256" key="1">
    <source>
        <dbReference type="SAM" id="MobiDB-lite"/>
    </source>
</evidence>
<accession>A0ABP9S8K9</accession>
<dbReference type="SUPFAM" id="SSF54106">
    <property type="entry name" value="LysM domain"/>
    <property type="match status" value="1"/>
</dbReference>
<dbReference type="PROSITE" id="PS51782">
    <property type="entry name" value="LYSM"/>
    <property type="match status" value="1"/>
</dbReference>
<comment type="caution">
    <text evidence="3">The sequence shown here is derived from an EMBL/GenBank/DDBJ whole genome shotgun (WGS) entry which is preliminary data.</text>
</comment>
<dbReference type="Pfam" id="PF01476">
    <property type="entry name" value="LysM"/>
    <property type="match status" value="1"/>
</dbReference>
<dbReference type="Gene3D" id="3.10.350.10">
    <property type="entry name" value="LysM domain"/>
    <property type="match status" value="1"/>
</dbReference>
<feature type="region of interest" description="Disordered" evidence="1">
    <location>
        <begin position="30"/>
        <end position="63"/>
    </location>
</feature>
<dbReference type="SMART" id="SM00257">
    <property type="entry name" value="LysM"/>
    <property type="match status" value="1"/>
</dbReference>
<feature type="domain" description="LysM" evidence="2">
    <location>
        <begin position="87"/>
        <end position="133"/>
    </location>
</feature>
<dbReference type="InterPro" id="IPR018392">
    <property type="entry name" value="LysM"/>
</dbReference>
<dbReference type="CDD" id="cd00118">
    <property type="entry name" value="LysM"/>
    <property type="match status" value="1"/>
</dbReference>
<feature type="compositionally biased region" description="Low complexity" evidence="1">
    <location>
        <begin position="38"/>
        <end position="52"/>
    </location>
</feature>
<dbReference type="Proteomes" id="UP001500200">
    <property type="component" value="Unassembled WGS sequence"/>
</dbReference>
<dbReference type="EMBL" id="BAABKK010000010">
    <property type="protein sequence ID" value="GAA5192792.1"/>
    <property type="molecule type" value="Genomic_DNA"/>
</dbReference>
<reference evidence="4" key="1">
    <citation type="journal article" date="2019" name="Int. J. Syst. Evol. Microbiol.">
        <title>The Global Catalogue of Microorganisms (GCM) 10K type strain sequencing project: providing services to taxonomists for standard genome sequencing and annotation.</title>
        <authorList>
            <consortium name="The Broad Institute Genomics Platform"/>
            <consortium name="The Broad Institute Genome Sequencing Center for Infectious Disease"/>
            <person name="Wu L."/>
            <person name="Ma J."/>
        </authorList>
    </citation>
    <scope>NUCLEOTIDE SEQUENCE [LARGE SCALE GENOMIC DNA]</scope>
    <source>
        <strain evidence="4">JCM 18514</strain>
    </source>
</reference>
<evidence type="ECO:0000313" key="4">
    <source>
        <dbReference type="Proteomes" id="UP001500200"/>
    </source>
</evidence>
<name>A0ABP9S8K9_9MICC</name>